<organism evidence="7 8">
    <name type="scientific">Amborella trichopoda</name>
    <dbReference type="NCBI Taxonomy" id="13333"/>
    <lineage>
        <taxon>Eukaryota</taxon>
        <taxon>Viridiplantae</taxon>
        <taxon>Streptophyta</taxon>
        <taxon>Embryophyta</taxon>
        <taxon>Tracheophyta</taxon>
        <taxon>Spermatophyta</taxon>
        <taxon>Magnoliopsida</taxon>
        <taxon>Amborellales</taxon>
        <taxon>Amborellaceae</taxon>
        <taxon>Amborella</taxon>
    </lineage>
</organism>
<reference evidence="8" key="1">
    <citation type="journal article" date="2013" name="Science">
        <title>The Amborella genome and the evolution of flowering plants.</title>
        <authorList>
            <consortium name="Amborella Genome Project"/>
        </authorList>
    </citation>
    <scope>NUCLEOTIDE SEQUENCE [LARGE SCALE GENOMIC DNA]</scope>
</reference>
<protein>
    <recommendedName>
        <fullName evidence="6">RanBP2-type domain-containing protein</fullName>
    </recommendedName>
</protein>
<evidence type="ECO:0000256" key="3">
    <source>
        <dbReference type="ARBA" id="ARBA00022833"/>
    </source>
</evidence>
<dbReference type="InterPro" id="IPR001876">
    <property type="entry name" value="Znf_RanBP2"/>
</dbReference>
<feature type="region of interest" description="Disordered" evidence="5">
    <location>
        <begin position="72"/>
        <end position="99"/>
    </location>
</feature>
<dbReference type="PROSITE" id="PS50199">
    <property type="entry name" value="ZF_RANBP2_2"/>
    <property type="match status" value="1"/>
</dbReference>
<evidence type="ECO:0000256" key="4">
    <source>
        <dbReference type="PROSITE-ProRule" id="PRU00322"/>
    </source>
</evidence>
<sequence>MLSLSLSLPERSKSIFFRLKSPSFSSLSFPTIVNDTKEADKTIARLGVLGSRLGNIVKELDDALIKRTRNANPPKTLIKRDPNHTFTSSKEEEENSTSGEVIEVSHPWPEWIAFVDSLVQGNYFCDSGFASEMCFSPNSSNGDSPCDEKSLTVLAKGFSNFGRDRSDLIRYLSKRDIQIMVEPGCLSLNPKVITSSKRLRAYVHLNEGDVCCKCHLRGSCTKSFVIPKQKESARTIDVLRLLFLYGSDLHSLLTNGSLETRKNIKESIRKLLHQIVDLSKLPLEKDEKGYQHPTGKVGRDEIEMRKGDWLCEKCEFMNFAKNKKCLQCGEHHPKRKLKPGEWECVGPKESDRYVNADSIDDSIQYREWKWKWKKVSEEDEALAVQSEGQRAPLSESLPY</sequence>
<dbReference type="SMART" id="SM00547">
    <property type="entry name" value="ZnF_RBZ"/>
    <property type="match status" value="1"/>
</dbReference>
<keyword evidence="1" id="KW-0479">Metal-binding</keyword>
<keyword evidence="8" id="KW-1185">Reference proteome</keyword>
<dbReference type="SUPFAM" id="SSF90209">
    <property type="entry name" value="Ran binding protein zinc finger-like"/>
    <property type="match status" value="1"/>
</dbReference>
<dbReference type="Gramene" id="ERM95511">
    <property type="protein sequence ID" value="ERM95511"/>
    <property type="gene ID" value="AMTR_s00151p00075000"/>
</dbReference>
<dbReference type="OMA" id="YKEWKWK"/>
<accession>W1NJ61</accession>
<feature type="domain" description="RanBP2-type" evidence="6">
    <location>
        <begin position="305"/>
        <end position="334"/>
    </location>
</feature>
<evidence type="ECO:0000256" key="5">
    <source>
        <dbReference type="SAM" id="MobiDB-lite"/>
    </source>
</evidence>
<dbReference type="Proteomes" id="UP000017836">
    <property type="component" value="Unassembled WGS sequence"/>
</dbReference>
<evidence type="ECO:0000313" key="7">
    <source>
        <dbReference type="EMBL" id="ERM95511.1"/>
    </source>
</evidence>
<dbReference type="eggNOG" id="KOG4198">
    <property type="taxonomic scope" value="Eukaryota"/>
</dbReference>
<dbReference type="PANTHER" id="PTHR23111:SF29">
    <property type="entry name" value="OS07G0404300 PROTEIN"/>
    <property type="match status" value="1"/>
</dbReference>
<dbReference type="EMBL" id="KI397475">
    <property type="protein sequence ID" value="ERM95511.1"/>
    <property type="molecule type" value="Genomic_DNA"/>
</dbReference>
<keyword evidence="3" id="KW-0862">Zinc</keyword>
<dbReference type="PROSITE" id="PS01358">
    <property type="entry name" value="ZF_RANBP2_1"/>
    <property type="match status" value="1"/>
</dbReference>
<evidence type="ECO:0000313" key="8">
    <source>
        <dbReference type="Proteomes" id="UP000017836"/>
    </source>
</evidence>
<dbReference type="HOGENOM" id="CLU_691429_0_0_1"/>
<name>W1NJ61_AMBTC</name>
<dbReference type="Gene3D" id="4.10.1060.10">
    <property type="entry name" value="Zinc finger, RanBP2-type"/>
    <property type="match status" value="1"/>
</dbReference>
<dbReference type="GO" id="GO:0008270">
    <property type="term" value="F:zinc ion binding"/>
    <property type="evidence" value="ECO:0007669"/>
    <property type="project" value="UniProtKB-KW"/>
</dbReference>
<evidence type="ECO:0000256" key="1">
    <source>
        <dbReference type="ARBA" id="ARBA00022723"/>
    </source>
</evidence>
<dbReference type="Pfam" id="PF00641">
    <property type="entry name" value="Zn_ribbon_RanBP"/>
    <property type="match status" value="1"/>
</dbReference>
<proteinExistence type="predicted"/>
<dbReference type="AlphaFoldDB" id="W1NJ61"/>
<evidence type="ECO:0000256" key="2">
    <source>
        <dbReference type="ARBA" id="ARBA00022771"/>
    </source>
</evidence>
<dbReference type="GO" id="GO:0005737">
    <property type="term" value="C:cytoplasm"/>
    <property type="evidence" value="ECO:0000318"/>
    <property type="project" value="GO_Central"/>
</dbReference>
<dbReference type="InterPro" id="IPR036443">
    <property type="entry name" value="Znf_RanBP2_sf"/>
</dbReference>
<evidence type="ECO:0000259" key="6">
    <source>
        <dbReference type="PROSITE" id="PS50199"/>
    </source>
</evidence>
<dbReference type="PANTHER" id="PTHR23111">
    <property type="entry name" value="ZINC FINGER PROTEIN"/>
    <property type="match status" value="1"/>
</dbReference>
<gene>
    <name evidence="7" type="ORF">AMTR_s00151p00075000</name>
</gene>
<dbReference type="GO" id="GO:0003729">
    <property type="term" value="F:mRNA binding"/>
    <property type="evidence" value="ECO:0000318"/>
    <property type="project" value="GO_Central"/>
</dbReference>
<keyword evidence="2 4" id="KW-0863">Zinc-finger</keyword>